<accession>A0A5J6SSG3</accession>
<dbReference type="SUPFAM" id="SSF88946">
    <property type="entry name" value="Sigma2 domain of RNA polymerase sigma factors"/>
    <property type="match status" value="1"/>
</dbReference>
<dbReference type="PANTHER" id="PTHR43133:SF8">
    <property type="entry name" value="RNA POLYMERASE SIGMA FACTOR HI_1459-RELATED"/>
    <property type="match status" value="1"/>
</dbReference>
<gene>
    <name evidence="9" type="ORF">PB01_10010</name>
</gene>
<proteinExistence type="inferred from homology"/>
<dbReference type="AlphaFoldDB" id="A0A5J6SSG3"/>
<dbReference type="EMBL" id="CP031223">
    <property type="protein sequence ID" value="QFF99137.1"/>
    <property type="molecule type" value="Genomic_DNA"/>
</dbReference>
<dbReference type="GO" id="GO:0003677">
    <property type="term" value="F:DNA binding"/>
    <property type="evidence" value="ECO:0007669"/>
    <property type="project" value="UniProtKB-KW"/>
</dbReference>
<keyword evidence="4 6" id="KW-0238">DNA-binding</keyword>
<dbReference type="PANTHER" id="PTHR43133">
    <property type="entry name" value="RNA POLYMERASE ECF-TYPE SIGMA FACTO"/>
    <property type="match status" value="1"/>
</dbReference>
<dbReference type="Proteomes" id="UP000325517">
    <property type="component" value="Chromosome"/>
</dbReference>
<dbReference type="Gene3D" id="1.10.10.10">
    <property type="entry name" value="Winged helix-like DNA-binding domain superfamily/Winged helix DNA-binding domain"/>
    <property type="match status" value="1"/>
</dbReference>
<reference evidence="9 10" key="1">
    <citation type="submission" date="2018-07" db="EMBL/GenBank/DDBJ databases">
        <title>Complete genome sequence of Psychrobacillus sp. PB01, isolated from iceberg, and comparative genome analysis of Psychrobacillus strains.</title>
        <authorList>
            <person name="Lee P.C."/>
        </authorList>
    </citation>
    <scope>NUCLEOTIDE SEQUENCE [LARGE SCALE GENOMIC DNA]</scope>
    <source>
        <strain evidence="9 10">PB01</strain>
    </source>
</reference>
<dbReference type="SUPFAM" id="SSF88659">
    <property type="entry name" value="Sigma3 and sigma4 domains of RNA polymerase sigma factors"/>
    <property type="match status" value="1"/>
</dbReference>
<dbReference type="InterPro" id="IPR013249">
    <property type="entry name" value="RNA_pol_sigma70_r4_t2"/>
</dbReference>
<dbReference type="NCBIfam" id="TIGR02937">
    <property type="entry name" value="sigma70-ECF"/>
    <property type="match status" value="1"/>
</dbReference>
<keyword evidence="5 6" id="KW-0804">Transcription</keyword>
<evidence type="ECO:0000256" key="6">
    <source>
        <dbReference type="RuleBase" id="RU000716"/>
    </source>
</evidence>
<dbReference type="Gene3D" id="1.10.1740.10">
    <property type="match status" value="1"/>
</dbReference>
<dbReference type="InterPro" id="IPR013325">
    <property type="entry name" value="RNA_pol_sigma_r2"/>
</dbReference>
<protein>
    <recommendedName>
        <fullName evidence="6">RNA polymerase sigma factor</fullName>
    </recommendedName>
</protein>
<dbReference type="InterPro" id="IPR000838">
    <property type="entry name" value="RNA_pol_sigma70_ECF_CS"/>
</dbReference>
<dbReference type="InterPro" id="IPR007627">
    <property type="entry name" value="RNA_pol_sigma70_r2"/>
</dbReference>
<keyword evidence="3 6" id="KW-0731">Sigma factor</keyword>
<evidence type="ECO:0000313" key="9">
    <source>
        <dbReference type="EMBL" id="QFF99137.1"/>
    </source>
</evidence>
<dbReference type="InterPro" id="IPR013324">
    <property type="entry name" value="RNA_pol_sigma_r3/r4-like"/>
</dbReference>
<comment type="similarity">
    <text evidence="1 6">Belongs to the sigma-70 factor family. ECF subfamily.</text>
</comment>
<evidence type="ECO:0000256" key="5">
    <source>
        <dbReference type="ARBA" id="ARBA00023163"/>
    </source>
</evidence>
<keyword evidence="2 6" id="KW-0805">Transcription regulation</keyword>
<dbReference type="GO" id="GO:0016987">
    <property type="term" value="F:sigma factor activity"/>
    <property type="evidence" value="ECO:0007669"/>
    <property type="project" value="UniProtKB-KW"/>
</dbReference>
<evidence type="ECO:0000259" key="7">
    <source>
        <dbReference type="Pfam" id="PF04542"/>
    </source>
</evidence>
<sequence length="208" mass="24675">MGIFKFLLNMLLFFETGLILKRLITNANKWGEMLDRTNRYIEELYNQYYRDVYQFALYYTNNKQDAEDITQETFIKVMRNFSQLKDETKQKTWILSIARNTAVDIHRKQVLRRLLPSKLEKKSQLSGETAEQRVLMQEDWALLQEALLSLKPHYRSLVILKGLKEFSNKETAAILGCTELKVRVDYHRAIAKMKKDRKLEIGVDLYAR</sequence>
<dbReference type="GO" id="GO:0006352">
    <property type="term" value="P:DNA-templated transcription initiation"/>
    <property type="evidence" value="ECO:0007669"/>
    <property type="project" value="InterPro"/>
</dbReference>
<evidence type="ECO:0000256" key="3">
    <source>
        <dbReference type="ARBA" id="ARBA00023082"/>
    </source>
</evidence>
<evidence type="ECO:0000256" key="1">
    <source>
        <dbReference type="ARBA" id="ARBA00010641"/>
    </source>
</evidence>
<dbReference type="InterPro" id="IPR014284">
    <property type="entry name" value="RNA_pol_sigma-70_dom"/>
</dbReference>
<dbReference type="InterPro" id="IPR039425">
    <property type="entry name" value="RNA_pol_sigma-70-like"/>
</dbReference>
<feature type="domain" description="RNA polymerase sigma factor 70 region 4 type 2" evidence="8">
    <location>
        <begin position="142"/>
        <end position="193"/>
    </location>
</feature>
<evidence type="ECO:0000259" key="8">
    <source>
        <dbReference type="Pfam" id="PF08281"/>
    </source>
</evidence>
<dbReference type="InterPro" id="IPR036388">
    <property type="entry name" value="WH-like_DNA-bd_sf"/>
</dbReference>
<feature type="domain" description="RNA polymerase sigma-70 region 2" evidence="7">
    <location>
        <begin position="44"/>
        <end position="109"/>
    </location>
</feature>
<dbReference type="OrthoDB" id="2470848at2"/>
<keyword evidence="10" id="KW-1185">Reference proteome</keyword>
<organism evidence="9 10">
    <name type="scientific">Psychrobacillus glaciei</name>
    <dbReference type="NCBI Taxonomy" id="2283160"/>
    <lineage>
        <taxon>Bacteria</taxon>
        <taxon>Bacillati</taxon>
        <taxon>Bacillota</taxon>
        <taxon>Bacilli</taxon>
        <taxon>Bacillales</taxon>
        <taxon>Bacillaceae</taxon>
        <taxon>Psychrobacillus</taxon>
    </lineage>
</organism>
<dbReference type="PROSITE" id="PS01063">
    <property type="entry name" value="SIGMA70_ECF"/>
    <property type="match status" value="1"/>
</dbReference>
<dbReference type="KEGG" id="psyo:PB01_10010"/>
<dbReference type="GO" id="GO:0006950">
    <property type="term" value="P:response to stress"/>
    <property type="evidence" value="ECO:0007669"/>
    <property type="project" value="UniProtKB-ARBA"/>
</dbReference>
<evidence type="ECO:0000256" key="4">
    <source>
        <dbReference type="ARBA" id="ARBA00023125"/>
    </source>
</evidence>
<dbReference type="Pfam" id="PF04542">
    <property type="entry name" value="Sigma70_r2"/>
    <property type="match status" value="1"/>
</dbReference>
<dbReference type="Pfam" id="PF08281">
    <property type="entry name" value="Sigma70_r4_2"/>
    <property type="match status" value="1"/>
</dbReference>
<name>A0A5J6SSG3_9BACI</name>
<dbReference type="RefSeq" id="WP_151700067.1">
    <property type="nucleotide sequence ID" value="NZ_CP031223.1"/>
</dbReference>
<evidence type="ECO:0000256" key="2">
    <source>
        <dbReference type="ARBA" id="ARBA00023015"/>
    </source>
</evidence>
<evidence type="ECO:0000313" key="10">
    <source>
        <dbReference type="Proteomes" id="UP000325517"/>
    </source>
</evidence>